<keyword evidence="6 8" id="KW-0539">Nucleus</keyword>
<evidence type="ECO:0000256" key="8">
    <source>
        <dbReference type="RuleBase" id="RU004561"/>
    </source>
</evidence>
<dbReference type="InterPro" id="IPR015300">
    <property type="entry name" value="DNA-bd_pseudobarrel_sf"/>
</dbReference>
<comment type="similarity">
    <text evidence="2 8">Belongs to the ARF family.</text>
</comment>
<proteinExistence type="inferred from homology"/>
<dbReference type="PROSITE" id="PS51745">
    <property type="entry name" value="PB1"/>
    <property type="match status" value="1"/>
</dbReference>
<dbReference type="Pfam" id="PF02362">
    <property type="entry name" value="B3"/>
    <property type="match status" value="1"/>
</dbReference>
<gene>
    <name evidence="12" type="ORF">DH2020_015036</name>
</gene>
<comment type="subunit">
    <text evidence="8">Homodimers and heterodimers.</text>
</comment>
<evidence type="ECO:0000313" key="12">
    <source>
        <dbReference type="EMBL" id="KAK6152401.1"/>
    </source>
</evidence>
<keyword evidence="5 8" id="KW-0804">Transcription</keyword>
<dbReference type="Pfam" id="PF06507">
    <property type="entry name" value="ARF_AD"/>
    <property type="match status" value="1"/>
</dbReference>
<sequence length="605" mass="67486">MDSQFWHACTGTLVQMPPVNSKVFYFPQGHFEHASENVDLRDCPRFRADIPCIVSSIKFMANPETDEVFAKIRLVPVDVNTADFDNDGPIEANRYQDKPPISITTLAQSYDVEGFSITKYCVDMIFPKLVCSRRGRPSHQTIQAKDVHGEVWKFRHFSRGIPRRHLLTTGWDDFVKHKNLTTEDSVVFMRAENGDLCVGIRRAKRSRGPVKVEDVIGAASLADSGKPFEVVYWPRAGTPEFCVRASIVGAAMRIPWSTGMRFRMVCETEDWMRIGSFMGTIISDEDFDPVSWPGSPWRRLKVEWDDPEPLQNMNRISPWVVRVVPDKPTTVDPPPSSPLQPRPKKRRLSPPQHPDVDREVTLPAFSNNPFLGSYNNPIDCLSDNPPAGMEGARHDAHPGLSLSDLPNLRNIPLNLFPVDSLGFDGSSQPTAPSNPIISKPGSNENMSRISALESKKSENDEKATKLALFGQPINTVEQISSTSRSSDTVLNISSDSSADRVGNTSDASGLDLNRNDGPEHSSWQGFQTECKVFMQSEDAGRTMDLSLVGSYKELYEKLASLFGISISDIRNRVVYRDTAGVVRQLGDEPFSNFVKTGRKLTVLPD</sequence>
<dbReference type="InterPro" id="IPR053793">
    <property type="entry name" value="PB1-like"/>
</dbReference>
<accession>A0ABR0X0Q3</accession>
<evidence type="ECO:0000259" key="11">
    <source>
        <dbReference type="PROSITE" id="PS51745"/>
    </source>
</evidence>
<feature type="compositionally biased region" description="Pro residues" evidence="9">
    <location>
        <begin position="331"/>
        <end position="341"/>
    </location>
</feature>
<name>A0ABR0X0Q3_REHGL</name>
<keyword evidence="13" id="KW-1185">Reference proteome</keyword>
<evidence type="ECO:0000259" key="10">
    <source>
        <dbReference type="PROSITE" id="PS50863"/>
    </source>
</evidence>
<dbReference type="InterPro" id="IPR044835">
    <property type="entry name" value="ARF_plant"/>
</dbReference>
<protein>
    <recommendedName>
        <fullName evidence="8">Auxin response factor</fullName>
    </recommendedName>
</protein>
<dbReference type="Proteomes" id="UP001318860">
    <property type="component" value="Unassembled WGS sequence"/>
</dbReference>
<dbReference type="SMART" id="SM01019">
    <property type="entry name" value="B3"/>
    <property type="match status" value="1"/>
</dbReference>
<dbReference type="Gene3D" id="2.30.30.1040">
    <property type="match status" value="1"/>
</dbReference>
<evidence type="ECO:0000256" key="5">
    <source>
        <dbReference type="ARBA" id="ARBA00023163"/>
    </source>
</evidence>
<comment type="caution">
    <text evidence="12">The sequence shown here is derived from an EMBL/GenBank/DDBJ whole genome shotgun (WGS) entry which is preliminary data.</text>
</comment>
<dbReference type="InterPro" id="IPR010525">
    <property type="entry name" value="ARF_dom"/>
</dbReference>
<dbReference type="EMBL" id="JABTTQ020000007">
    <property type="protein sequence ID" value="KAK6152401.1"/>
    <property type="molecule type" value="Genomic_DNA"/>
</dbReference>
<comment type="function">
    <text evidence="8">Auxin response factors (ARFs) are transcriptional factors that bind specifically to the DNA sequence 5'-TGTCTC-3' found in the auxin-responsive promoter elements (AuxREs).</text>
</comment>
<reference evidence="12 13" key="1">
    <citation type="journal article" date="2021" name="Comput. Struct. Biotechnol. J.">
        <title>De novo genome assembly of the potent medicinal plant Rehmannia glutinosa using nanopore technology.</title>
        <authorList>
            <person name="Ma L."/>
            <person name="Dong C."/>
            <person name="Song C."/>
            <person name="Wang X."/>
            <person name="Zheng X."/>
            <person name="Niu Y."/>
            <person name="Chen S."/>
            <person name="Feng W."/>
        </authorList>
    </citation>
    <scope>NUCLEOTIDE SEQUENCE [LARGE SCALE GENOMIC DNA]</scope>
    <source>
        <strain evidence="12">DH-2019</strain>
    </source>
</reference>
<evidence type="ECO:0000256" key="3">
    <source>
        <dbReference type="ARBA" id="ARBA00023015"/>
    </source>
</evidence>
<dbReference type="PANTHER" id="PTHR31384:SF39">
    <property type="entry name" value="AUXIN RESPONSE FACTOR"/>
    <property type="match status" value="1"/>
</dbReference>
<keyword evidence="7 8" id="KW-0927">Auxin signaling pathway</keyword>
<keyword evidence="4 8" id="KW-0238">DNA-binding</keyword>
<comment type="subcellular location">
    <subcellularLocation>
        <location evidence="1 8">Nucleus</location>
    </subcellularLocation>
</comment>
<feature type="compositionally biased region" description="Polar residues" evidence="9">
    <location>
        <begin position="493"/>
        <end position="507"/>
    </location>
</feature>
<dbReference type="Gene3D" id="3.10.20.90">
    <property type="entry name" value="Phosphatidylinositol 3-kinase Catalytic Subunit, Chain A, domain 1"/>
    <property type="match status" value="1"/>
</dbReference>
<dbReference type="PANTHER" id="PTHR31384">
    <property type="entry name" value="AUXIN RESPONSE FACTOR 4-RELATED"/>
    <property type="match status" value="1"/>
</dbReference>
<evidence type="ECO:0000256" key="7">
    <source>
        <dbReference type="ARBA" id="ARBA00023294"/>
    </source>
</evidence>
<organism evidence="12 13">
    <name type="scientific">Rehmannia glutinosa</name>
    <name type="common">Chinese foxglove</name>
    <dbReference type="NCBI Taxonomy" id="99300"/>
    <lineage>
        <taxon>Eukaryota</taxon>
        <taxon>Viridiplantae</taxon>
        <taxon>Streptophyta</taxon>
        <taxon>Embryophyta</taxon>
        <taxon>Tracheophyta</taxon>
        <taxon>Spermatophyta</taxon>
        <taxon>Magnoliopsida</taxon>
        <taxon>eudicotyledons</taxon>
        <taxon>Gunneridae</taxon>
        <taxon>Pentapetalae</taxon>
        <taxon>asterids</taxon>
        <taxon>lamiids</taxon>
        <taxon>Lamiales</taxon>
        <taxon>Orobanchaceae</taxon>
        <taxon>Rehmannieae</taxon>
        <taxon>Rehmannia</taxon>
    </lineage>
</organism>
<evidence type="ECO:0000256" key="1">
    <source>
        <dbReference type="ARBA" id="ARBA00004123"/>
    </source>
</evidence>
<dbReference type="PROSITE" id="PS50863">
    <property type="entry name" value="B3"/>
    <property type="match status" value="1"/>
</dbReference>
<dbReference type="CDD" id="cd10017">
    <property type="entry name" value="B3_DNA"/>
    <property type="match status" value="1"/>
</dbReference>
<evidence type="ECO:0000313" key="13">
    <source>
        <dbReference type="Proteomes" id="UP001318860"/>
    </source>
</evidence>
<feature type="domain" description="TF-B3" evidence="10">
    <location>
        <begin position="124"/>
        <end position="204"/>
    </location>
</feature>
<evidence type="ECO:0000256" key="9">
    <source>
        <dbReference type="SAM" id="MobiDB-lite"/>
    </source>
</evidence>
<dbReference type="SUPFAM" id="SSF101936">
    <property type="entry name" value="DNA-binding pseudobarrel domain"/>
    <property type="match status" value="1"/>
</dbReference>
<feature type="domain" description="PB1" evidence="11">
    <location>
        <begin position="527"/>
        <end position="605"/>
    </location>
</feature>
<dbReference type="Gene3D" id="2.40.330.10">
    <property type="entry name" value="DNA-binding pseudobarrel domain"/>
    <property type="match status" value="1"/>
</dbReference>
<feature type="region of interest" description="Disordered" evidence="9">
    <location>
        <begin position="493"/>
        <end position="523"/>
    </location>
</feature>
<evidence type="ECO:0000256" key="6">
    <source>
        <dbReference type="ARBA" id="ARBA00023242"/>
    </source>
</evidence>
<evidence type="ECO:0000256" key="2">
    <source>
        <dbReference type="ARBA" id="ARBA00007853"/>
    </source>
</evidence>
<keyword evidence="3 8" id="KW-0805">Transcription regulation</keyword>
<feature type="region of interest" description="Disordered" evidence="9">
    <location>
        <begin position="326"/>
        <end position="359"/>
    </location>
</feature>
<evidence type="ECO:0000256" key="4">
    <source>
        <dbReference type="ARBA" id="ARBA00023125"/>
    </source>
</evidence>
<dbReference type="InterPro" id="IPR003340">
    <property type="entry name" value="B3_DNA-bd"/>
</dbReference>